<dbReference type="InterPro" id="IPR000073">
    <property type="entry name" value="AB_hydrolase_1"/>
</dbReference>
<dbReference type="Pfam" id="PF00561">
    <property type="entry name" value="Abhydrolase_1"/>
    <property type="match status" value="1"/>
</dbReference>
<dbReference type="PANTHER" id="PTHR46331">
    <property type="entry name" value="VALACYCLOVIR HYDROLASE"/>
    <property type="match status" value="1"/>
</dbReference>
<feature type="domain" description="AB hydrolase-1" evidence="1">
    <location>
        <begin position="55"/>
        <end position="277"/>
    </location>
</feature>
<sequence>MLGCCSRLKVLQRHKFYQTKRFCSETLSFKETKIRVLDHDINYIETLGSLEDAHPIFFVPGAFGSIEMDFKPIMHQFNKEKYKWIAWDPPGYGKSRPPIRSFIPEGYECVYEQDVNYAATLMNILGYQRYTLLGWSGGVVTSILIANQRPENISGLIIWGCGFAEPKTVPFIQAMKQVGLDAIPESRRTQLKKMYGKELLLEMWDGVTEEMIKMARSPVYQKGGSFQEFAKNVQCPALVIHGLKDVLFDVSTATQLNSVLKNSRLHLMENGTHNLHLRETKEFVKCIENFMDDNVLNKTQTQ</sequence>
<proteinExistence type="predicted"/>
<comment type="caution">
    <text evidence="2">The sequence shown here is derived from an EMBL/GenBank/DDBJ whole genome shotgun (WGS) entry which is preliminary data.</text>
</comment>
<dbReference type="PANTHER" id="PTHR46331:SF2">
    <property type="entry name" value="VALACYCLOVIR HYDROLASE"/>
    <property type="match status" value="1"/>
</dbReference>
<protein>
    <recommendedName>
        <fullName evidence="1">AB hydrolase-1 domain-containing protein</fullName>
    </recommendedName>
</protein>
<evidence type="ECO:0000313" key="3">
    <source>
        <dbReference type="Proteomes" id="UP001642540"/>
    </source>
</evidence>
<dbReference type="Gene3D" id="3.40.50.1820">
    <property type="entry name" value="alpha/beta hydrolase"/>
    <property type="match status" value="1"/>
</dbReference>
<accession>A0ABP1PM45</accession>
<organism evidence="2 3">
    <name type="scientific">Orchesella dallaii</name>
    <dbReference type="NCBI Taxonomy" id="48710"/>
    <lineage>
        <taxon>Eukaryota</taxon>
        <taxon>Metazoa</taxon>
        <taxon>Ecdysozoa</taxon>
        <taxon>Arthropoda</taxon>
        <taxon>Hexapoda</taxon>
        <taxon>Collembola</taxon>
        <taxon>Entomobryomorpha</taxon>
        <taxon>Entomobryoidea</taxon>
        <taxon>Orchesellidae</taxon>
        <taxon>Orchesellinae</taxon>
        <taxon>Orchesella</taxon>
    </lineage>
</organism>
<gene>
    <name evidence="2" type="ORF">ODALV1_LOCUS866</name>
</gene>
<keyword evidence="3" id="KW-1185">Reference proteome</keyword>
<dbReference type="SUPFAM" id="SSF53474">
    <property type="entry name" value="alpha/beta-Hydrolases"/>
    <property type="match status" value="1"/>
</dbReference>
<dbReference type="Proteomes" id="UP001642540">
    <property type="component" value="Unassembled WGS sequence"/>
</dbReference>
<evidence type="ECO:0000259" key="1">
    <source>
        <dbReference type="Pfam" id="PF00561"/>
    </source>
</evidence>
<dbReference type="EMBL" id="CAXLJM020000004">
    <property type="protein sequence ID" value="CAL8069629.1"/>
    <property type="molecule type" value="Genomic_DNA"/>
</dbReference>
<evidence type="ECO:0000313" key="2">
    <source>
        <dbReference type="EMBL" id="CAL8069629.1"/>
    </source>
</evidence>
<reference evidence="2 3" key="1">
    <citation type="submission" date="2024-08" db="EMBL/GenBank/DDBJ databases">
        <authorList>
            <person name="Cucini C."/>
            <person name="Frati F."/>
        </authorList>
    </citation>
    <scope>NUCLEOTIDE SEQUENCE [LARGE SCALE GENOMIC DNA]</scope>
</reference>
<name>A0ABP1PM45_9HEXA</name>
<dbReference type="InterPro" id="IPR029058">
    <property type="entry name" value="AB_hydrolase_fold"/>
</dbReference>